<keyword evidence="5" id="KW-1185">Reference proteome</keyword>
<name>A0A918EXA4_9ACTN</name>
<dbReference type="InterPro" id="IPR035905">
    <property type="entry name" value="Barstar-like_sf"/>
</dbReference>
<dbReference type="Gene3D" id="3.30.370.10">
    <property type="entry name" value="Barstar-like"/>
    <property type="match status" value="1"/>
</dbReference>
<sequence>MSDGTLAAALAAGGWAHTGLDLRDVTDKPAFLDRCASALHLPDWFGHNWDALADCLTDLSWAPPARGRLIVLSNWQGFAGAAPHDWSTALEVFSDAVGHWNGTGTPLRVVLALGDPEHTGDPLGGTGGTSEDGPDQPG</sequence>
<proteinExistence type="inferred from homology"/>
<feature type="domain" description="Barstar (barnase inhibitor)" evidence="3">
    <location>
        <begin position="20"/>
        <end position="111"/>
    </location>
</feature>
<reference evidence="4" key="2">
    <citation type="submission" date="2020-09" db="EMBL/GenBank/DDBJ databases">
        <authorList>
            <person name="Sun Q."/>
            <person name="Ohkuma M."/>
        </authorList>
    </citation>
    <scope>NUCLEOTIDE SEQUENCE</scope>
    <source>
        <strain evidence="4">JCM 3131</strain>
    </source>
</reference>
<evidence type="ECO:0000313" key="4">
    <source>
        <dbReference type="EMBL" id="GGQ85803.1"/>
    </source>
</evidence>
<feature type="region of interest" description="Disordered" evidence="2">
    <location>
        <begin position="114"/>
        <end position="138"/>
    </location>
</feature>
<evidence type="ECO:0000256" key="2">
    <source>
        <dbReference type="SAM" id="MobiDB-lite"/>
    </source>
</evidence>
<dbReference type="AlphaFoldDB" id="A0A918EXA4"/>
<organism evidence="4 5">
    <name type="scientific">Streptomyces ruber</name>
    <dbReference type="NCBI Taxonomy" id="83378"/>
    <lineage>
        <taxon>Bacteria</taxon>
        <taxon>Bacillati</taxon>
        <taxon>Actinomycetota</taxon>
        <taxon>Actinomycetes</taxon>
        <taxon>Kitasatosporales</taxon>
        <taxon>Streptomycetaceae</taxon>
        <taxon>Streptomyces</taxon>
    </lineage>
</organism>
<accession>A0A918EXA4</accession>
<dbReference type="Proteomes" id="UP000620156">
    <property type="component" value="Unassembled WGS sequence"/>
</dbReference>
<dbReference type="SUPFAM" id="SSF52038">
    <property type="entry name" value="Barstar-related"/>
    <property type="match status" value="1"/>
</dbReference>
<dbReference type="CDD" id="cd05141">
    <property type="entry name" value="Barstar_evA4336-like"/>
    <property type="match status" value="1"/>
</dbReference>
<protein>
    <recommendedName>
        <fullName evidence="3">Barstar (barnase inhibitor) domain-containing protein</fullName>
    </recommendedName>
</protein>
<reference evidence="4" key="1">
    <citation type="journal article" date="2014" name="Int. J. Syst. Evol. Microbiol.">
        <title>Complete genome sequence of Corynebacterium casei LMG S-19264T (=DSM 44701T), isolated from a smear-ripened cheese.</title>
        <authorList>
            <consortium name="US DOE Joint Genome Institute (JGI-PGF)"/>
            <person name="Walter F."/>
            <person name="Albersmeier A."/>
            <person name="Kalinowski J."/>
            <person name="Ruckert C."/>
        </authorList>
    </citation>
    <scope>NUCLEOTIDE SEQUENCE</scope>
    <source>
        <strain evidence="4">JCM 3131</strain>
    </source>
</reference>
<comment type="similarity">
    <text evidence="1">Belongs to the barstar family.</text>
</comment>
<gene>
    <name evidence="4" type="ORF">GCM10010145_64120</name>
</gene>
<comment type="caution">
    <text evidence="4">The sequence shown here is derived from an EMBL/GenBank/DDBJ whole genome shotgun (WGS) entry which is preliminary data.</text>
</comment>
<dbReference type="RefSeq" id="WP_189220376.1">
    <property type="nucleotide sequence ID" value="NZ_BMQK01000023.1"/>
</dbReference>
<dbReference type="Pfam" id="PF01337">
    <property type="entry name" value="Barstar"/>
    <property type="match status" value="1"/>
</dbReference>
<evidence type="ECO:0000256" key="1">
    <source>
        <dbReference type="ARBA" id="ARBA00006845"/>
    </source>
</evidence>
<evidence type="ECO:0000259" key="3">
    <source>
        <dbReference type="Pfam" id="PF01337"/>
    </source>
</evidence>
<dbReference type="InterPro" id="IPR000468">
    <property type="entry name" value="Barstar"/>
</dbReference>
<evidence type="ECO:0000313" key="5">
    <source>
        <dbReference type="Proteomes" id="UP000620156"/>
    </source>
</evidence>
<dbReference type="EMBL" id="BMQK01000023">
    <property type="protein sequence ID" value="GGQ85803.1"/>
    <property type="molecule type" value="Genomic_DNA"/>
</dbReference>